<accession>A0A0G9JWE2</accession>
<sequence>MLNILTNKSKFTEQDLVKELIDPTTSSEQLNKIYQNSNIDLNKIYHHDEPILHSCCKKDLYESVLWLLEHNINTEIETEQKETAIFYAIYSKDSKMLKTLVDFNANVNHINNKNRTALQESISNSNNKVIRYLLQVTKVLNNKDTNGNNLIFDAITNGNFNLIKNIVSLKKIDINEINNQGNCVLHLENVLKNNEIAMFLLESGANPTIVDRNGKSFLFYSVLNGIKNMNLIKRANFFGFDLNLKNKDNRNILMEATNHFLNLPKDDKKIVNSQAELIKELVQMNINIQAVDNNNETVFFNITRSEDRDLIHYFLNNGLNINLNKQNNIGLTPLTILVLNGIKNSDLIKLYLEKGASLNTKNKFGKTTIEILINIILHQDNKVEIEPEYKLLLVEDAQYKDILELFIKNYDVEINELNSEGEPLFFSSLLNFNFSLFKILRTRNTDLNKKDENGNNIIFRLMDLSSEHKIKNKRTYLNTIKNLINVGVDVDETNQEGSTALQVAIFNNCKDTVKLLLELRASCNLVDEKGRTLIHSCVFQDRTSFIKDIHQSNQEIINIADSFGARPINYAAFMGKKDLVLEMLSMGALINNPHKKSPKILSFLEKYHKNILNLTIGVKDESNKANLNLLAQNMIKEFNIKTSV</sequence>
<organism evidence="4 5">
    <name type="scientific">Aliarcobacter butzleri L348</name>
    <dbReference type="NCBI Taxonomy" id="1447256"/>
    <lineage>
        <taxon>Bacteria</taxon>
        <taxon>Pseudomonadati</taxon>
        <taxon>Campylobacterota</taxon>
        <taxon>Epsilonproteobacteria</taxon>
        <taxon>Campylobacterales</taxon>
        <taxon>Arcobacteraceae</taxon>
        <taxon>Aliarcobacter</taxon>
    </lineage>
</organism>
<dbReference type="PANTHER" id="PTHR24198">
    <property type="entry name" value="ANKYRIN REPEAT AND PROTEIN KINASE DOMAIN-CONTAINING PROTEIN"/>
    <property type="match status" value="1"/>
</dbReference>
<evidence type="ECO:0000256" key="2">
    <source>
        <dbReference type="ARBA" id="ARBA00023043"/>
    </source>
</evidence>
<feature type="repeat" description="ANK" evidence="3">
    <location>
        <begin position="180"/>
        <end position="212"/>
    </location>
</feature>
<reference evidence="4 5" key="1">
    <citation type="submission" date="2014-01" db="EMBL/GenBank/DDBJ databases">
        <title>Development of a Comparative Genomic Fingerprinting Assay for High Resolution Genotyping of Arcobacter butzleri.</title>
        <authorList>
            <person name="Webb A.L."/>
            <person name="Inglis G.D."/>
            <person name="Kruczkiewicz P."/>
            <person name="Selinger L.B."/>
            <person name="Taboada E.N."/>
        </authorList>
    </citation>
    <scope>NUCLEOTIDE SEQUENCE [LARGE SCALE GENOMIC DNA]</scope>
    <source>
        <strain evidence="4 5">L348</strain>
    </source>
</reference>
<name>A0A0G9JWE2_9BACT</name>
<dbReference type="InterPro" id="IPR002110">
    <property type="entry name" value="Ankyrin_rpt"/>
</dbReference>
<dbReference type="AlphaFoldDB" id="A0A0G9JWE2"/>
<evidence type="ECO:0000313" key="4">
    <source>
        <dbReference type="EMBL" id="KLD98601.1"/>
    </source>
</evidence>
<protein>
    <submittedName>
        <fullName evidence="4">Ankyrin</fullName>
    </submittedName>
</protein>
<dbReference type="Gene3D" id="1.25.40.20">
    <property type="entry name" value="Ankyrin repeat-containing domain"/>
    <property type="match status" value="2"/>
</dbReference>
<dbReference type="PROSITE" id="PS50088">
    <property type="entry name" value="ANK_REPEAT"/>
    <property type="match status" value="3"/>
</dbReference>
<dbReference type="PANTHER" id="PTHR24198:SF165">
    <property type="entry name" value="ANKYRIN REPEAT-CONTAINING PROTEIN-RELATED"/>
    <property type="match status" value="1"/>
</dbReference>
<keyword evidence="2 3" id="KW-0040">ANK repeat</keyword>
<feature type="repeat" description="ANK" evidence="3">
    <location>
        <begin position="329"/>
        <end position="363"/>
    </location>
</feature>
<evidence type="ECO:0000313" key="5">
    <source>
        <dbReference type="Proteomes" id="UP000035514"/>
    </source>
</evidence>
<keyword evidence="1" id="KW-0677">Repeat</keyword>
<dbReference type="RefSeq" id="WP_046996974.1">
    <property type="nucleotide sequence ID" value="NZ_JAIQ01000119.1"/>
</dbReference>
<dbReference type="InterPro" id="IPR036770">
    <property type="entry name" value="Ankyrin_rpt-contain_sf"/>
</dbReference>
<dbReference type="SMART" id="SM00248">
    <property type="entry name" value="ANK"/>
    <property type="match status" value="14"/>
</dbReference>
<feature type="repeat" description="ANK" evidence="3">
    <location>
        <begin position="496"/>
        <end position="528"/>
    </location>
</feature>
<proteinExistence type="predicted"/>
<gene>
    <name evidence="4" type="ORF">AA20_08490</name>
</gene>
<dbReference type="SUPFAM" id="SSF48403">
    <property type="entry name" value="Ankyrin repeat"/>
    <property type="match status" value="2"/>
</dbReference>
<comment type="caution">
    <text evidence="4">The sequence shown here is derived from an EMBL/GenBank/DDBJ whole genome shotgun (WGS) entry which is preliminary data.</text>
</comment>
<evidence type="ECO:0000256" key="1">
    <source>
        <dbReference type="ARBA" id="ARBA00022737"/>
    </source>
</evidence>
<dbReference type="PATRIC" id="fig|1447256.3.peg.1657"/>
<dbReference type="Proteomes" id="UP000035514">
    <property type="component" value="Unassembled WGS sequence"/>
</dbReference>
<dbReference type="EMBL" id="JAIQ01000119">
    <property type="protein sequence ID" value="KLD98601.1"/>
    <property type="molecule type" value="Genomic_DNA"/>
</dbReference>
<dbReference type="Pfam" id="PF12796">
    <property type="entry name" value="Ank_2"/>
    <property type="match status" value="2"/>
</dbReference>
<evidence type="ECO:0000256" key="3">
    <source>
        <dbReference type="PROSITE-ProRule" id="PRU00023"/>
    </source>
</evidence>